<dbReference type="Pfam" id="PF20939">
    <property type="entry name" value="MsrA_helical"/>
    <property type="match status" value="1"/>
</dbReference>
<accession>A0ABM1DW75</accession>
<dbReference type="RefSeq" id="XP_014664196.1">
    <property type="nucleotide sequence ID" value="XM_014808710.1"/>
</dbReference>
<dbReference type="GeneID" id="106806696"/>
<evidence type="ECO:0000256" key="1">
    <source>
        <dbReference type="ARBA" id="ARBA00005591"/>
    </source>
</evidence>
<evidence type="ECO:0000256" key="4">
    <source>
        <dbReference type="ARBA" id="ARBA00030643"/>
    </source>
</evidence>
<dbReference type="Proteomes" id="UP000695022">
    <property type="component" value="Unplaced"/>
</dbReference>
<reference evidence="8" key="1">
    <citation type="submission" date="2025-08" db="UniProtKB">
        <authorList>
            <consortium name="RefSeq"/>
        </authorList>
    </citation>
    <scope>IDENTIFICATION</scope>
</reference>
<dbReference type="InterPro" id="IPR036509">
    <property type="entry name" value="Met_Sox_Rdtase_MsrA_sf"/>
</dbReference>
<gene>
    <name evidence="8" type="primary">LOC106806696</name>
</gene>
<dbReference type="SUPFAM" id="SSF55068">
    <property type="entry name" value="Peptide methionine sulfoxide reductase"/>
    <property type="match status" value="1"/>
</dbReference>
<evidence type="ECO:0000313" key="7">
    <source>
        <dbReference type="Proteomes" id="UP000695022"/>
    </source>
</evidence>
<keyword evidence="7" id="KW-1185">Reference proteome</keyword>
<feature type="domain" description="Selenoprotein methionine sulfoxide reductase A helical" evidence="6">
    <location>
        <begin position="102"/>
        <end position="142"/>
    </location>
</feature>
<sequence length="147" mass="17162">MEYDPSTTTFEDLLRLFWKFADPFTCQKRQYMSVIFYHTEEQKQKAEESLAKIRTDSPQDIVTKILPAGKFYKAEDYHQKYLLKQHSWLVKSLDLDEDEVGIVKSHVAARLSAYVSGFGTHQGFLKEAKVLGLDKDQIDYIVEEMGW</sequence>
<keyword evidence="3" id="KW-0560">Oxidoreductase</keyword>
<evidence type="ECO:0000256" key="2">
    <source>
        <dbReference type="ARBA" id="ARBA00012502"/>
    </source>
</evidence>
<proteinExistence type="inferred from homology"/>
<comment type="similarity">
    <text evidence="1">Belongs to the MsrA Met sulfoxide reductase family.</text>
</comment>
<dbReference type="PANTHER" id="PTHR43774">
    <property type="entry name" value="PEPTIDE METHIONINE SULFOXIDE REDUCTASE"/>
    <property type="match status" value="1"/>
</dbReference>
<name>A0ABM1DW75_PRICU</name>
<dbReference type="PANTHER" id="PTHR43774:SF1">
    <property type="entry name" value="PEPTIDE METHIONINE SULFOXIDE REDUCTASE MSRA 2"/>
    <property type="match status" value="1"/>
</dbReference>
<organism evidence="7 8">
    <name type="scientific">Priapulus caudatus</name>
    <name type="common">Priapulid worm</name>
    <dbReference type="NCBI Taxonomy" id="37621"/>
    <lineage>
        <taxon>Eukaryota</taxon>
        <taxon>Metazoa</taxon>
        <taxon>Ecdysozoa</taxon>
        <taxon>Scalidophora</taxon>
        <taxon>Priapulida</taxon>
        <taxon>Priapulimorpha</taxon>
        <taxon>Priapulimorphida</taxon>
        <taxon>Priapulidae</taxon>
        <taxon>Priapulus</taxon>
    </lineage>
</organism>
<evidence type="ECO:0000313" key="8">
    <source>
        <dbReference type="RefSeq" id="XP_014664196.1"/>
    </source>
</evidence>
<dbReference type="EC" id="1.8.4.11" evidence="2"/>
<evidence type="ECO:0000259" key="5">
    <source>
        <dbReference type="Pfam" id="PF01625"/>
    </source>
</evidence>
<protein>
    <recommendedName>
        <fullName evidence="2">peptide-methionine (S)-S-oxide reductase</fullName>
        <ecNumber evidence="2">1.8.4.11</ecNumber>
    </recommendedName>
    <alternativeName>
        <fullName evidence="4">Peptide-methionine (S)-S-oxide reductase</fullName>
    </alternativeName>
</protein>
<evidence type="ECO:0000259" key="6">
    <source>
        <dbReference type="Pfam" id="PF20939"/>
    </source>
</evidence>
<dbReference type="Gene3D" id="3.30.1060.10">
    <property type="entry name" value="Peptide methionine sulphoxide reductase MsrA"/>
    <property type="match status" value="1"/>
</dbReference>
<dbReference type="InterPro" id="IPR002569">
    <property type="entry name" value="Met_Sox_Rdtase_MsrA_dom"/>
</dbReference>
<dbReference type="Pfam" id="PF01625">
    <property type="entry name" value="PMSR"/>
    <property type="match status" value="1"/>
</dbReference>
<evidence type="ECO:0000256" key="3">
    <source>
        <dbReference type="ARBA" id="ARBA00023002"/>
    </source>
</evidence>
<feature type="domain" description="Peptide methionine sulphoxide reductase MsrA" evidence="5">
    <location>
        <begin position="2"/>
        <end position="87"/>
    </location>
</feature>
<dbReference type="InterPro" id="IPR049006">
    <property type="entry name" value="MsrA_helical"/>
</dbReference>